<dbReference type="AlphaFoldDB" id="A0A059XXH3"/>
<proteinExistence type="predicted"/>
<keyword evidence="2" id="KW-1185">Reference proteome</keyword>
<dbReference type="OrthoDB" id="9812153at2"/>
<dbReference type="KEGG" id="lfp:Y981_01155"/>
<dbReference type="HOGENOM" id="CLU_1480302_0_0_0"/>
<gene>
    <name evidence="1" type="ORF">Y981_01155</name>
</gene>
<dbReference type="Proteomes" id="UP000027059">
    <property type="component" value="Chromosome"/>
</dbReference>
<name>A0A059XXH3_9BACT</name>
<organism evidence="1 2">
    <name type="scientific">Leptospirillum ferriphilum YSK</name>
    <dbReference type="NCBI Taxonomy" id="1441628"/>
    <lineage>
        <taxon>Bacteria</taxon>
        <taxon>Pseudomonadati</taxon>
        <taxon>Nitrospirota</taxon>
        <taxon>Nitrospiria</taxon>
        <taxon>Nitrospirales</taxon>
        <taxon>Nitrospiraceae</taxon>
        <taxon>Leptospirillum</taxon>
    </lineage>
</organism>
<evidence type="ECO:0000313" key="1">
    <source>
        <dbReference type="EMBL" id="AIA29932.1"/>
    </source>
</evidence>
<sequence length="184" mass="19558">MNVTGRKFGGSYLLVFLCICAALVCLVPERAIASPGGNNLFGVGIEGEGMDPVNVPGADGKWLAGGGFNLQYWFTKNFGVRAGADYLANTMKSSAIPGDILPFYSGLLVNLFTWAQASVDVFGDFGQAMLNGVDNTYFDAGAQVNSALSSGRQFFLEVRWREIGAGVFPVPYQFVSIGAGVNIF</sequence>
<protein>
    <recommendedName>
        <fullName evidence="3">Outer membrane protein beta-barrel domain-containing protein</fullName>
    </recommendedName>
</protein>
<dbReference type="EMBL" id="CP007243">
    <property type="protein sequence ID" value="AIA29932.1"/>
    <property type="molecule type" value="Genomic_DNA"/>
</dbReference>
<accession>A0A059XXH3</accession>
<evidence type="ECO:0000313" key="2">
    <source>
        <dbReference type="Proteomes" id="UP000027059"/>
    </source>
</evidence>
<reference evidence="2" key="1">
    <citation type="submission" date="2014-02" db="EMBL/GenBank/DDBJ databases">
        <title>Complete genome sequence and comparative genomic analysis of the nitrogen-fixing bacterium Leptospirillum ferriphilum YSK.</title>
        <authorList>
            <person name="Guo X."/>
            <person name="Yin H."/>
            <person name="Liang Y."/>
            <person name="Hu Q."/>
            <person name="Ma L."/>
            <person name="Xiao Y."/>
            <person name="Zhang X."/>
            <person name="Qiu G."/>
            <person name="Liu X."/>
        </authorList>
    </citation>
    <scope>NUCLEOTIDE SEQUENCE [LARGE SCALE GENOMIC DNA]</scope>
    <source>
        <strain evidence="2">YSK</strain>
    </source>
</reference>
<evidence type="ECO:0008006" key="3">
    <source>
        <dbReference type="Google" id="ProtNLM"/>
    </source>
</evidence>
<reference evidence="1 2" key="2">
    <citation type="journal article" date="2015" name="Biomed. Res. Int.">
        <title>Effects of Arsenite Resistance on the Growth and Functional Gene Expression of Leptospirillum ferriphilum and Acidithiobacillus thiooxidans in Pure Culture and Coculture.</title>
        <authorList>
            <person name="Jiang H."/>
            <person name="Liang Y."/>
            <person name="Yin H."/>
            <person name="Xiao Y."/>
            <person name="Guo X."/>
            <person name="Xu Y."/>
            <person name="Hu Q."/>
            <person name="Liu H."/>
            <person name="Liu X."/>
        </authorList>
    </citation>
    <scope>NUCLEOTIDE SEQUENCE [LARGE SCALE GENOMIC DNA]</scope>
    <source>
        <strain evidence="1 2">YSK</strain>
    </source>
</reference>